<dbReference type="Proteomes" id="UP001144352">
    <property type="component" value="Unassembled WGS sequence"/>
</dbReference>
<feature type="compositionally biased region" description="Basic and acidic residues" evidence="1">
    <location>
        <begin position="209"/>
        <end position="227"/>
    </location>
</feature>
<feature type="compositionally biased region" description="Basic and acidic residues" evidence="1">
    <location>
        <begin position="262"/>
        <end position="277"/>
    </location>
</feature>
<comment type="caution">
    <text evidence="3">The sequence shown here is derived from an EMBL/GenBank/DDBJ whole genome shotgun (WGS) entry which is preliminary data.</text>
</comment>
<evidence type="ECO:0000313" key="4">
    <source>
        <dbReference type="Proteomes" id="UP001144352"/>
    </source>
</evidence>
<reference evidence="3" key="1">
    <citation type="submission" date="2022-12" db="EMBL/GenBank/DDBJ databases">
        <title>Reference genome sequencing for broad-spectrum identification of bacterial and archaeal isolates by mass spectrometry.</title>
        <authorList>
            <person name="Sekiguchi Y."/>
            <person name="Tourlousse D.M."/>
        </authorList>
    </citation>
    <scope>NUCLEOTIDE SEQUENCE</scope>
    <source>
        <strain evidence="3">H2</strain>
    </source>
</reference>
<gene>
    <name evidence="3" type="ORF">GHYDROH2_18370</name>
</gene>
<evidence type="ECO:0000256" key="1">
    <source>
        <dbReference type="SAM" id="MobiDB-lite"/>
    </source>
</evidence>
<feature type="compositionally biased region" description="Basic and acidic residues" evidence="1">
    <location>
        <begin position="285"/>
        <end position="320"/>
    </location>
</feature>
<keyword evidence="4" id="KW-1185">Reference proteome</keyword>
<dbReference type="RefSeq" id="WP_214186550.1">
    <property type="nucleotide sequence ID" value="NZ_BSDS01000001.1"/>
</dbReference>
<evidence type="ECO:0000313" key="3">
    <source>
        <dbReference type="EMBL" id="GLI38336.1"/>
    </source>
</evidence>
<keyword evidence="2" id="KW-0732">Signal</keyword>
<protein>
    <submittedName>
        <fullName evidence="3">Uncharacterized protein</fullName>
    </submittedName>
</protein>
<sequence length="320" mass="38188">MRKISYGVVVLWMLLCSGTPASAQVSIGIGLPHVSIGINLPLYPELVPVPGYPVYYAPRVAANYFFYDGLYWIYLDDDWYASYWYNGPWWIVEPDVIPVYILRIPVRYYRHPPPYFRGWRQDAPPRWGTHWGREWEQHRRGWDKWKRSSAPSRAPLPVYQRQYSGDRYPTVEQQQAIRREHYRYQPRDKAVRQHFQPRGEQQASPPAQRGREEERRIRTPKQQREQKAPVPAQKGRQEERRIRAPEQQGESNAPRSQQPHRPPQERGSAGREQRRLPEGAQQERQAPRSHGEEQRIQREQPQERGQGQERRQMREEERGR</sequence>
<accession>A0A9W6G0P0</accession>
<proteinExistence type="predicted"/>
<feature type="compositionally biased region" description="Polar residues" evidence="1">
    <location>
        <begin position="248"/>
        <end position="259"/>
    </location>
</feature>
<feature type="signal peptide" evidence="2">
    <location>
        <begin position="1"/>
        <end position="23"/>
    </location>
</feature>
<dbReference type="EMBL" id="BSDS01000001">
    <property type="protein sequence ID" value="GLI38336.1"/>
    <property type="molecule type" value="Genomic_DNA"/>
</dbReference>
<feature type="compositionally biased region" description="Basic and acidic residues" evidence="1">
    <location>
        <begin position="235"/>
        <end position="244"/>
    </location>
</feature>
<feature type="chain" id="PRO_5040816686" evidence="2">
    <location>
        <begin position="24"/>
        <end position="320"/>
    </location>
</feature>
<organism evidence="3 4">
    <name type="scientific">Geobacter hydrogenophilus</name>
    <dbReference type="NCBI Taxonomy" id="40983"/>
    <lineage>
        <taxon>Bacteria</taxon>
        <taxon>Pseudomonadati</taxon>
        <taxon>Thermodesulfobacteriota</taxon>
        <taxon>Desulfuromonadia</taxon>
        <taxon>Geobacterales</taxon>
        <taxon>Geobacteraceae</taxon>
        <taxon>Geobacter</taxon>
    </lineage>
</organism>
<feature type="region of interest" description="Disordered" evidence="1">
    <location>
        <begin position="191"/>
        <end position="320"/>
    </location>
</feature>
<evidence type="ECO:0000256" key="2">
    <source>
        <dbReference type="SAM" id="SignalP"/>
    </source>
</evidence>
<dbReference type="AlphaFoldDB" id="A0A9W6G0P0"/>
<name>A0A9W6G0P0_9BACT</name>